<reference evidence="1 2" key="1">
    <citation type="submission" date="2024-09" db="EMBL/GenBank/DDBJ databases">
        <authorList>
            <person name="Sun Q."/>
            <person name="Mori K."/>
        </authorList>
    </citation>
    <scope>NUCLEOTIDE SEQUENCE [LARGE SCALE GENOMIC DNA]</scope>
    <source>
        <strain evidence="1 2">CCM 8545</strain>
    </source>
</reference>
<evidence type="ECO:0000313" key="1">
    <source>
        <dbReference type="EMBL" id="MFC0178801.1"/>
    </source>
</evidence>
<keyword evidence="2" id="KW-1185">Reference proteome</keyword>
<name>A0ABV6C968_9GAMM</name>
<dbReference type="RefSeq" id="WP_385875770.1">
    <property type="nucleotide sequence ID" value="NZ_JBHLXE010000016.1"/>
</dbReference>
<evidence type="ECO:0000313" key="2">
    <source>
        <dbReference type="Proteomes" id="UP001589758"/>
    </source>
</evidence>
<sequence length="40" mass="4812">MKGIFEHQLKSWKREFIEDSDKKNSCVHTAVFTTQKEKKK</sequence>
<dbReference type="EMBL" id="JBHLXE010000016">
    <property type="protein sequence ID" value="MFC0178801.1"/>
    <property type="molecule type" value="Genomic_DNA"/>
</dbReference>
<comment type="caution">
    <text evidence="1">The sequence shown here is derived from an EMBL/GenBank/DDBJ whole genome shotgun (WGS) entry which is preliminary data.</text>
</comment>
<protein>
    <submittedName>
        <fullName evidence="1">Uncharacterized protein</fullName>
    </submittedName>
</protein>
<gene>
    <name evidence="1" type="ORF">ACFFIT_01600</name>
</gene>
<proteinExistence type="predicted"/>
<accession>A0ABV6C968</accession>
<dbReference type="Proteomes" id="UP001589758">
    <property type="component" value="Unassembled WGS sequence"/>
</dbReference>
<organism evidence="1 2">
    <name type="scientific">Thorsellia kenyensis</name>
    <dbReference type="NCBI Taxonomy" id="1549888"/>
    <lineage>
        <taxon>Bacteria</taxon>
        <taxon>Pseudomonadati</taxon>
        <taxon>Pseudomonadota</taxon>
        <taxon>Gammaproteobacteria</taxon>
        <taxon>Enterobacterales</taxon>
        <taxon>Thorselliaceae</taxon>
        <taxon>Thorsellia</taxon>
    </lineage>
</organism>